<keyword evidence="8 10" id="KW-0413">Isomerase</keyword>
<evidence type="ECO:0000256" key="5">
    <source>
        <dbReference type="ARBA" id="ARBA00022490"/>
    </source>
</evidence>
<dbReference type="SUPFAM" id="SSF109998">
    <property type="entry name" value="Triger factor/SurA peptide-binding domain-like"/>
    <property type="match status" value="1"/>
</dbReference>
<evidence type="ECO:0000256" key="4">
    <source>
        <dbReference type="ARBA" id="ARBA00016902"/>
    </source>
</evidence>
<reference evidence="13" key="2">
    <citation type="submission" date="2021-09" db="EMBL/GenBank/DDBJ databases">
        <authorList>
            <person name="Gilroy R."/>
        </authorList>
    </citation>
    <scope>NUCLEOTIDE SEQUENCE</scope>
    <source>
        <strain evidence="13">ChiGjej2B2-19336</strain>
    </source>
</reference>
<name>A0A921AWL4_9BACT</name>
<dbReference type="GO" id="GO:0043335">
    <property type="term" value="P:protein unfolding"/>
    <property type="evidence" value="ECO:0007669"/>
    <property type="project" value="TreeGrafter"/>
</dbReference>
<comment type="function">
    <text evidence="10">Involved in protein export. Acts as a chaperone by maintaining the newly synthesized protein in an open conformation. Functions as a peptidyl-prolyl cis-trans isomerase.</text>
</comment>
<dbReference type="InterPro" id="IPR008881">
    <property type="entry name" value="Trigger_fac_ribosome-bd_bac"/>
</dbReference>
<comment type="domain">
    <text evidence="10">Consists of 3 domains; the N-terminus binds the ribosome, the middle domain has PPIase activity, while the C-terminus has intrinsic chaperone activity on its own.</text>
</comment>
<evidence type="ECO:0000259" key="11">
    <source>
        <dbReference type="Pfam" id="PF05697"/>
    </source>
</evidence>
<keyword evidence="6 10" id="KW-0697">Rotamase</keyword>
<comment type="catalytic activity">
    <reaction evidence="1 10">
        <text>[protein]-peptidylproline (omega=180) = [protein]-peptidylproline (omega=0)</text>
        <dbReference type="Rhea" id="RHEA:16237"/>
        <dbReference type="Rhea" id="RHEA-COMP:10747"/>
        <dbReference type="Rhea" id="RHEA-COMP:10748"/>
        <dbReference type="ChEBI" id="CHEBI:83833"/>
        <dbReference type="ChEBI" id="CHEBI:83834"/>
        <dbReference type="EC" id="5.2.1.8"/>
    </reaction>
</comment>
<evidence type="ECO:0000256" key="1">
    <source>
        <dbReference type="ARBA" id="ARBA00000971"/>
    </source>
</evidence>
<dbReference type="InterPro" id="IPR027304">
    <property type="entry name" value="Trigger_fact/SurA_dom_sf"/>
</dbReference>
<evidence type="ECO:0000259" key="12">
    <source>
        <dbReference type="Pfam" id="PF05698"/>
    </source>
</evidence>
<dbReference type="InterPro" id="IPR008880">
    <property type="entry name" value="Trigger_fac_C"/>
</dbReference>
<dbReference type="RefSeq" id="WP_304122506.1">
    <property type="nucleotide sequence ID" value="NZ_DYZA01000147.1"/>
</dbReference>
<gene>
    <name evidence="10 13" type="primary">tig</name>
    <name evidence="13" type="ORF">K8W16_07370</name>
</gene>
<dbReference type="Gene3D" id="3.30.70.1050">
    <property type="entry name" value="Trigger factor ribosome-binding domain"/>
    <property type="match status" value="1"/>
</dbReference>
<proteinExistence type="inferred from homology"/>
<dbReference type="GO" id="GO:0051083">
    <property type="term" value="P:'de novo' cotranslational protein folding"/>
    <property type="evidence" value="ECO:0007669"/>
    <property type="project" value="TreeGrafter"/>
</dbReference>
<dbReference type="SUPFAM" id="SSF54534">
    <property type="entry name" value="FKBP-like"/>
    <property type="match status" value="1"/>
</dbReference>
<dbReference type="InterPro" id="IPR036611">
    <property type="entry name" value="Trigger_fac_ribosome-bd_sf"/>
</dbReference>
<dbReference type="PIRSF" id="PIRSF003095">
    <property type="entry name" value="Trigger_factor"/>
    <property type="match status" value="1"/>
</dbReference>
<keyword evidence="10" id="KW-0132">Cell division</keyword>
<organism evidence="13 14">
    <name type="scientific">Mailhella massiliensis</name>
    <dbReference type="NCBI Taxonomy" id="1903261"/>
    <lineage>
        <taxon>Bacteria</taxon>
        <taxon>Pseudomonadati</taxon>
        <taxon>Thermodesulfobacteriota</taxon>
        <taxon>Desulfovibrionia</taxon>
        <taxon>Desulfovibrionales</taxon>
        <taxon>Desulfovibrionaceae</taxon>
        <taxon>Mailhella</taxon>
    </lineage>
</organism>
<dbReference type="InterPro" id="IPR037041">
    <property type="entry name" value="Trigger_fac_C_sf"/>
</dbReference>
<dbReference type="GO" id="GO:0044183">
    <property type="term" value="F:protein folding chaperone"/>
    <property type="evidence" value="ECO:0007669"/>
    <property type="project" value="TreeGrafter"/>
</dbReference>
<keyword evidence="5 10" id="KW-0963">Cytoplasm</keyword>
<evidence type="ECO:0000256" key="6">
    <source>
        <dbReference type="ARBA" id="ARBA00023110"/>
    </source>
</evidence>
<dbReference type="PANTHER" id="PTHR30560">
    <property type="entry name" value="TRIGGER FACTOR CHAPERONE AND PEPTIDYL-PROLYL CIS/TRANS ISOMERASE"/>
    <property type="match status" value="1"/>
</dbReference>
<dbReference type="EMBL" id="DYZA01000147">
    <property type="protein sequence ID" value="HJD97449.1"/>
    <property type="molecule type" value="Genomic_DNA"/>
</dbReference>
<dbReference type="GO" id="GO:0005737">
    <property type="term" value="C:cytoplasm"/>
    <property type="evidence" value="ECO:0007669"/>
    <property type="project" value="UniProtKB-SubCell"/>
</dbReference>
<reference evidence="13" key="1">
    <citation type="journal article" date="2021" name="PeerJ">
        <title>Extensive microbial diversity within the chicken gut microbiome revealed by metagenomics and culture.</title>
        <authorList>
            <person name="Gilroy R."/>
            <person name="Ravi A."/>
            <person name="Getino M."/>
            <person name="Pursley I."/>
            <person name="Horton D.L."/>
            <person name="Alikhan N.F."/>
            <person name="Baker D."/>
            <person name="Gharbi K."/>
            <person name="Hall N."/>
            <person name="Watson M."/>
            <person name="Adriaenssens E.M."/>
            <person name="Foster-Nyarko E."/>
            <person name="Jarju S."/>
            <person name="Secka A."/>
            <person name="Antonio M."/>
            <person name="Oren A."/>
            <person name="Chaudhuri R.R."/>
            <person name="La Ragione R."/>
            <person name="Hildebrand F."/>
            <person name="Pallen M.J."/>
        </authorList>
    </citation>
    <scope>NUCLEOTIDE SEQUENCE</scope>
    <source>
        <strain evidence="13">ChiGjej2B2-19336</strain>
    </source>
</reference>
<comment type="subcellular location">
    <subcellularLocation>
        <location evidence="10">Cytoplasm</location>
    </subcellularLocation>
    <text evidence="10">About half TF is bound to the ribosome near the polypeptide exit tunnel while the other half is free in the cytoplasm.</text>
</comment>
<dbReference type="AlphaFoldDB" id="A0A921AWL4"/>
<dbReference type="Pfam" id="PF05697">
    <property type="entry name" value="Trigger_N"/>
    <property type="match status" value="1"/>
</dbReference>
<feature type="domain" description="Trigger factor C-terminal" evidence="12">
    <location>
        <begin position="264"/>
        <end position="419"/>
    </location>
</feature>
<dbReference type="HAMAP" id="MF_00303">
    <property type="entry name" value="Trigger_factor_Tig"/>
    <property type="match status" value="1"/>
</dbReference>
<dbReference type="GO" id="GO:0051301">
    <property type="term" value="P:cell division"/>
    <property type="evidence" value="ECO:0007669"/>
    <property type="project" value="UniProtKB-KW"/>
</dbReference>
<dbReference type="SUPFAM" id="SSF102735">
    <property type="entry name" value="Trigger factor ribosome-binding domain"/>
    <property type="match status" value="1"/>
</dbReference>
<dbReference type="EC" id="5.2.1.8" evidence="3 10"/>
<keyword evidence="10" id="KW-0131">Cell cycle</keyword>
<accession>A0A921AWL4</accession>
<dbReference type="PANTHER" id="PTHR30560:SF3">
    <property type="entry name" value="TRIGGER FACTOR-LIKE PROTEIN TIG, CHLOROPLASTIC"/>
    <property type="match status" value="1"/>
</dbReference>
<feature type="domain" description="Trigger factor ribosome-binding bacterial" evidence="11">
    <location>
        <begin position="1"/>
        <end position="143"/>
    </location>
</feature>
<comment type="caution">
    <text evidence="13">The sequence shown here is derived from an EMBL/GenBank/DDBJ whole genome shotgun (WGS) entry which is preliminary data.</text>
</comment>
<evidence type="ECO:0000313" key="13">
    <source>
        <dbReference type="EMBL" id="HJD97449.1"/>
    </source>
</evidence>
<evidence type="ECO:0000256" key="9">
    <source>
        <dbReference type="ARBA" id="ARBA00029986"/>
    </source>
</evidence>
<dbReference type="Gene3D" id="3.10.50.40">
    <property type="match status" value="1"/>
</dbReference>
<dbReference type="NCBIfam" id="TIGR00115">
    <property type="entry name" value="tig"/>
    <property type="match status" value="1"/>
</dbReference>
<dbReference type="Pfam" id="PF05698">
    <property type="entry name" value="Trigger_C"/>
    <property type="match status" value="1"/>
</dbReference>
<dbReference type="InterPro" id="IPR046357">
    <property type="entry name" value="PPIase_dom_sf"/>
</dbReference>
<dbReference type="Proteomes" id="UP000698963">
    <property type="component" value="Unassembled WGS sequence"/>
</dbReference>
<dbReference type="Gene3D" id="1.10.3120.10">
    <property type="entry name" value="Trigger factor, C-terminal domain"/>
    <property type="match status" value="1"/>
</dbReference>
<dbReference type="GO" id="GO:0015031">
    <property type="term" value="P:protein transport"/>
    <property type="evidence" value="ECO:0007669"/>
    <property type="project" value="UniProtKB-UniRule"/>
</dbReference>
<evidence type="ECO:0000256" key="10">
    <source>
        <dbReference type="HAMAP-Rule" id="MF_00303"/>
    </source>
</evidence>
<evidence type="ECO:0000256" key="2">
    <source>
        <dbReference type="ARBA" id="ARBA00005464"/>
    </source>
</evidence>
<dbReference type="InterPro" id="IPR005215">
    <property type="entry name" value="Trig_fac"/>
</dbReference>
<dbReference type="GO" id="GO:0043022">
    <property type="term" value="F:ribosome binding"/>
    <property type="evidence" value="ECO:0007669"/>
    <property type="project" value="TreeGrafter"/>
</dbReference>
<evidence type="ECO:0000256" key="7">
    <source>
        <dbReference type="ARBA" id="ARBA00023186"/>
    </source>
</evidence>
<evidence type="ECO:0000313" key="14">
    <source>
        <dbReference type="Proteomes" id="UP000698963"/>
    </source>
</evidence>
<protein>
    <recommendedName>
        <fullName evidence="4 10">Trigger factor</fullName>
        <shortName evidence="10">TF</shortName>
        <ecNumber evidence="3 10">5.2.1.8</ecNumber>
    </recommendedName>
    <alternativeName>
        <fullName evidence="9 10">PPIase</fullName>
    </alternativeName>
</protein>
<evidence type="ECO:0000256" key="8">
    <source>
        <dbReference type="ARBA" id="ARBA00023235"/>
    </source>
</evidence>
<comment type="similarity">
    <text evidence="2 10">Belongs to the FKBP-type PPIase family. Tig subfamily.</text>
</comment>
<sequence>MEYSIEKTSPTSVSLTVTCSADEVRKAFDRAAKAIGKGMNLPGFRVGKIPVNVIKSRFASRVAADATEILADATMMDILKKEGVRPLCPSQYHGQGAQEGTEFSFSSSFDILPEMELPDLETLSVAVPDPAPGDDALNAMLDQALRRLAGYEEVTDRKPQDHDILTVDVRGTVDGKALPGMTADNFRLHLLPVQPGGKVPEMDPIVRALHVGERGQGVMVCPDNYPDPTLRGREVQLDVVLRRIQREVLPPLTDETAQKLGFKTFDDLKQEVWQQTFAARMRQIQREGKHRLMEEQLSRLDFPLPESLVQRFYREHLRDAEHYLKKQHADADTIRETLEHMHDEAMEFARKKAKGHTFLLALAQREGISVSGKEAEDAVRAMTKGKGQNYDDLRKTIWETGVVTAMQERMIVDRALDRLYGAARKIMAESTILRPFSEVRKDAGG</sequence>
<evidence type="ECO:0000256" key="3">
    <source>
        <dbReference type="ARBA" id="ARBA00013194"/>
    </source>
</evidence>
<keyword evidence="7 10" id="KW-0143">Chaperone</keyword>
<dbReference type="GO" id="GO:0003755">
    <property type="term" value="F:peptidyl-prolyl cis-trans isomerase activity"/>
    <property type="evidence" value="ECO:0007669"/>
    <property type="project" value="UniProtKB-UniRule"/>
</dbReference>